<dbReference type="GO" id="GO:0003723">
    <property type="term" value="F:RNA binding"/>
    <property type="evidence" value="ECO:0007669"/>
    <property type="project" value="UniProtKB-UniRule"/>
</dbReference>
<dbReference type="InterPro" id="IPR001737">
    <property type="entry name" value="KsgA/Erm"/>
</dbReference>
<comment type="caution">
    <text evidence="5">Lacks conserved residue(s) required for the propagation of feature annotation.</text>
</comment>
<sequence>MSLLAVSVQFYADVKIISYVSKNCFWPAPKVDSAIIKITPHIPGVIARSLQVADPARATWQSRVRERDLFFRVVKAGFSQPRKQLAGNLLALSEVEGSKQEAENWLKKTI</sequence>
<reference evidence="6 7" key="1">
    <citation type="journal article" date="2016" name="Nat. Commun.">
        <title>Thousands of microbial genomes shed light on interconnected biogeochemical processes in an aquifer system.</title>
        <authorList>
            <person name="Anantharaman K."/>
            <person name="Brown C.T."/>
            <person name="Hug L.A."/>
            <person name="Sharon I."/>
            <person name="Castelle C.J."/>
            <person name="Probst A.J."/>
            <person name="Thomas B.C."/>
            <person name="Singh A."/>
            <person name="Wilkins M.J."/>
            <person name="Karaoz U."/>
            <person name="Brodie E.L."/>
            <person name="Williams K.H."/>
            <person name="Hubbard S.S."/>
            <person name="Banfield J.F."/>
        </authorList>
    </citation>
    <scope>NUCLEOTIDE SEQUENCE [LARGE SCALE GENOMIC DNA]</scope>
</reference>
<evidence type="ECO:0000256" key="1">
    <source>
        <dbReference type="ARBA" id="ARBA00022603"/>
    </source>
</evidence>
<dbReference type="EMBL" id="MHPJ01000026">
    <property type="protein sequence ID" value="OGZ78204.1"/>
    <property type="molecule type" value="Genomic_DNA"/>
</dbReference>
<evidence type="ECO:0000256" key="5">
    <source>
        <dbReference type="PROSITE-ProRule" id="PRU01026"/>
    </source>
</evidence>
<dbReference type="STRING" id="1802223.A2358_02550"/>
<keyword evidence="1 5" id="KW-0489">Methyltransferase</keyword>
<dbReference type="SUPFAM" id="SSF53335">
    <property type="entry name" value="S-adenosyl-L-methionine-dependent methyltransferases"/>
    <property type="match status" value="1"/>
</dbReference>
<dbReference type="PROSITE" id="PS51689">
    <property type="entry name" value="SAM_RNA_A_N6_MT"/>
    <property type="match status" value="1"/>
</dbReference>
<evidence type="ECO:0000256" key="3">
    <source>
        <dbReference type="ARBA" id="ARBA00022691"/>
    </source>
</evidence>
<keyword evidence="4 5" id="KW-0694">RNA-binding</keyword>
<protein>
    <recommendedName>
        <fullName evidence="8">Ribosomal RNA adenine methylase transferase N-terminal domain-containing protein</fullName>
    </recommendedName>
</protein>
<evidence type="ECO:0000313" key="7">
    <source>
        <dbReference type="Proteomes" id="UP000178650"/>
    </source>
</evidence>
<dbReference type="Gene3D" id="1.10.8.100">
    <property type="entry name" value="Ribosomal RNA adenine dimethylase-like, domain 2"/>
    <property type="match status" value="1"/>
</dbReference>
<comment type="caution">
    <text evidence="6">The sequence shown here is derived from an EMBL/GenBank/DDBJ whole genome shotgun (WGS) entry which is preliminary data.</text>
</comment>
<organism evidence="6 7">
    <name type="scientific">Candidatus Staskawiczbacteria bacterium RIFOXYB1_FULL_37_44</name>
    <dbReference type="NCBI Taxonomy" id="1802223"/>
    <lineage>
        <taxon>Bacteria</taxon>
        <taxon>Candidatus Staskawicziibacteriota</taxon>
    </lineage>
</organism>
<dbReference type="Proteomes" id="UP000178650">
    <property type="component" value="Unassembled WGS sequence"/>
</dbReference>
<dbReference type="GO" id="GO:0000179">
    <property type="term" value="F:rRNA (adenine-N6,N6-)-dimethyltransferase activity"/>
    <property type="evidence" value="ECO:0007669"/>
    <property type="project" value="UniProtKB-UniRule"/>
</dbReference>
<keyword evidence="3 5" id="KW-0949">S-adenosyl-L-methionine</keyword>
<evidence type="ECO:0008006" key="8">
    <source>
        <dbReference type="Google" id="ProtNLM"/>
    </source>
</evidence>
<dbReference type="Pfam" id="PF00398">
    <property type="entry name" value="RrnaAD"/>
    <property type="match status" value="1"/>
</dbReference>
<dbReference type="InterPro" id="IPR029063">
    <property type="entry name" value="SAM-dependent_MTases_sf"/>
</dbReference>
<accession>A0A1G2ITI4</accession>
<proteinExistence type="inferred from homology"/>
<name>A0A1G2ITI4_9BACT</name>
<dbReference type="Gene3D" id="3.40.50.150">
    <property type="entry name" value="Vaccinia Virus protein VP39"/>
    <property type="match status" value="1"/>
</dbReference>
<evidence type="ECO:0000256" key="4">
    <source>
        <dbReference type="ARBA" id="ARBA00022884"/>
    </source>
</evidence>
<gene>
    <name evidence="6" type="ORF">A2358_02550</name>
</gene>
<evidence type="ECO:0000313" key="6">
    <source>
        <dbReference type="EMBL" id="OGZ78204.1"/>
    </source>
</evidence>
<dbReference type="InterPro" id="IPR023165">
    <property type="entry name" value="rRNA_Ade_diMease-like_C"/>
</dbReference>
<evidence type="ECO:0000256" key="2">
    <source>
        <dbReference type="ARBA" id="ARBA00022679"/>
    </source>
</evidence>
<dbReference type="AlphaFoldDB" id="A0A1G2ITI4"/>
<keyword evidence="2 5" id="KW-0808">Transferase</keyword>
<comment type="similarity">
    <text evidence="5">Belongs to the class I-like SAM-binding methyltransferase superfamily. rRNA adenine N(6)-methyltransferase family.</text>
</comment>
<feature type="binding site" evidence="5">
    <location>
        <position position="1"/>
    </location>
    <ligand>
        <name>S-adenosyl-L-methionine</name>
        <dbReference type="ChEBI" id="CHEBI:59789"/>
    </ligand>
</feature>